<keyword evidence="2" id="KW-0067">ATP-binding</keyword>
<dbReference type="CDD" id="cd17933">
    <property type="entry name" value="DEXSc_RecD-like"/>
    <property type="match status" value="1"/>
</dbReference>
<sequence length="871" mass="99947">MYELVRKGEVKHLSVFNLENYLSEPKSALDDFEVDDEITIVTLPLDTIYENSESGYRVYACQSEEGQSFKMNGKFIMPLNPNIHYQVNGVIAFYKGEKQVKMNRVSPIKPIGKRGIVRYLRTLKGLKNRAEDIYSVFGDKSIDMLIENPEEVVSRIKGIGKKSVEAWKKQLESLTNSQYTLSYLLDIGLSFEQSKSLYSEYKDDIIRLISENPYLLARKIPGYGFKKCDKIAKDIHFDMLSDERIQEGIIHGLDEATKEGHCFLHKDDLIEKTREILRVTLPYKESERLLKETIDEKISYYFGTIQVMIPRDELNAYYERWKSARYKNEKEKCLYPLFDIPYELIEEEIENLLTFERIVIEQDRVYLEYIHSAEVRVAEELYRLSDTQEWKNQIDIKAELDKYLSAEGIELEEKQEEAILTFTKRRGGFYVLNGSAGCGKTFVLKIILKIFNIVCKSNGITPYLQLLAPTGKAAKVAKKSTNEICLTVHRGLEFRGGEGFTFNASNPLPGNIIVLDESSFLDVELSKDLLQAIKRGATVIWMGDIKQLPSIGPGSVLKDIIESGVLPVVTLDVVKRQGKQSGIAKNAKKIIDGEMIETCEDTKDSYAVFRDSPKVILKNILESVKRVLTFPDYTLDDIQVLSPQKTGILGTYMINLLMQEAFNETESTVTSLNKEFTVDNERFSLYFKEGDKVINMRNNDLKVWYKKSYVSTEDSNVLLTQYTPNKDAKGGIANGETGVIEAIRKIKEPVDNKETIKGAVPAKTKEIIRIIVKYDDGYIFYDNKEKEDLDHAYAFSIHKSQGSQWRACIMPISMLHYRMLDNSLFYTGFTRAQEFNVVIGEERAIKHAIKTYKSRERNTTLKERLESLYLI</sequence>
<comment type="caution">
    <text evidence="5">The sequence shown here is derived from an EMBL/GenBank/DDBJ whole genome shotgun (WGS) entry which is preliminary data.</text>
</comment>
<evidence type="ECO:0000259" key="4">
    <source>
        <dbReference type="Pfam" id="PF14490"/>
    </source>
</evidence>
<dbReference type="GO" id="GO:0005524">
    <property type="term" value="F:ATP binding"/>
    <property type="evidence" value="ECO:0007669"/>
    <property type="project" value="UniProtKB-KW"/>
</dbReference>
<dbReference type="Gene3D" id="3.40.50.300">
    <property type="entry name" value="P-loop containing nucleotide triphosphate hydrolases"/>
    <property type="match status" value="2"/>
</dbReference>
<keyword evidence="5" id="KW-0378">Hydrolase</keyword>
<dbReference type="InterPro" id="IPR029493">
    <property type="entry name" value="RecD2-like_HHH"/>
</dbReference>
<dbReference type="CDD" id="cd18809">
    <property type="entry name" value="SF1_C_RecD"/>
    <property type="match status" value="1"/>
</dbReference>
<name>A0A9X0MJM0_BACCE</name>
<keyword evidence="1" id="KW-0547">Nucleotide-binding</keyword>
<dbReference type="Gene3D" id="2.30.30.940">
    <property type="match status" value="1"/>
</dbReference>
<dbReference type="Pfam" id="PF14490">
    <property type="entry name" value="HHH_RecD2"/>
    <property type="match status" value="1"/>
</dbReference>
<reference evidence="5 6" key="1">
    <citation type="submission" date="2015-12" db="EMBL/GenBank/DDBJ databases">
        <title>Bacillus cereus Group isolate.</title>
        <authorList>
            <person name="Kovac J."/>
        </authorList>
    </citation>
    <scope>NUCLEOTIDE SEQUENCE [LARGE SCALE GENOMIC DNA]</scope>
    <source>
        <strain evidence="5 6">FSL K6-0073</strain>
    </source>
</reference>
<evidence type="ECO:0000313" key="5">
    <source>
        <dbReference type="EMBL" id="KXY51014.1"/>
    </source>
</evidence>
<dbReference type="Gene3D" id="1.10.10.2220">
    <property type="match status" value="1"/>
</dbReference>
<evidence type="ECO:0000313" key="6">
    <source>
        <dbReference type="Proteomes" id="UP000075476"/>
    </source>
</evidence>
<dbReference type="SUPFAM" id="SSF52540">
    <property type="entry name" value="P-loop containing nucleoside triphosphate hydrolases"/>
    <property type="match status" value="2"/>
</dbReference>
<dbReference type="Proteomes" id="UP000075476">
    <property type="component" value="Unassembled WGS sequence"/>
</dbReference>
<accession>A0A9X0MJM0</accession>
<feature type="domain" description="UvrD-like helicase C-terminal" evidence="3">
    <location>
        <begin position="791"/>
        <end position="834"/>
    </location>
</feature>
<gene>
    <name evidence="5" type="ORF">AT268_31215</name>
</gene>
<keyword evidence="5" id="KW-0347">Helicase</keyword>
<dbReference type="EMBL" id="LOMO01000001">
    <property type="protein sequence ID" value="KXY51014.1"/>
    <property type="molecule type" value="Genomic_DNA"/>
</dbReference>
<dbReference type="InterPro" id="IPR027785">
    <property type="entry name" value="UvrD-like_helicase_C"/>
</dbReference>
<dbReference type="GO" id="GO:0009338">
    <property type="term" value="C:exodeoxyribonuclease V complex"/>
    <property type="evidence" value="ECO:0007669"/>
    <property type="project" value="TreeGrafter"/>
</dbReference>
<dbReference type="AlphaFoldDB" id="A0A9X0MJM0"/>
<feature type="domain" description="ATP-dependent RecD2 DNA helicase-like helix-hairpin-helix" evidence="4">
    <location>
        <begin position="181"/>
        <end position="263"/>
    </location>
</feature>
<dbReference type="PANTHER" id="PTHR43788:SF6">
    <property type="entry name" value="DNA HELICASE B"/>
    <property type="match status" value="1"/>
</dbReference>
<dbReference type="PANTHER" id="PTHR43788">
    <property type="entry name" value="DNA2/NAM7 HELICASE FAMILY MEMBER"/>
    <property type="match status" value="1"/>
</dbReference>
<dbReference type="InterPro" id="IPR027417">
    <property type="entry name" value="P-loop_NTPase"/>
</dbReference>
<proteinExistence type="predicted"/>
<dbReference type="InterPro" id="IPR050534">
    <property type="entry name" value="Coronavir_polyprotein_1ab"/>
</dbReference>
<protein>
    <submittedName>
        <fullName evidence="5">Helicase RecD</fullName>
    </submittedName>
</protein>
<dbReference type="GO" id="GO:0006310">
    <property type="term" value="P:DNA recombination"/>
    <property type="evidence" value="ECO:0007669"/>
    <property type="project" value="TreeGrafter"/>
</dbReference>
<evidence type="ECO:0000256" key="1">
    <source>
        <dbReference type="ARBA" id="ARBA00022741"/>
    </source>
</evidence>
<dbReference type="GO" id="GO:0017116">
    <property type="term" value="F:single-stranded DNA helicase activity"/>
    <property type="evidence" value="ECO:0007669"/>
    <property type="project" value="TreeGrafter"/>
</dbReference>
<dbReference type="Pfam" id="PF13604">
    <property type="entry name" value="AAA_30"/>
    <property type="match status" value="1"/>
</dbReference>
<dbReference type="Pfam" id="PF13538">
    <property type="entry name" value="UvrD_C_2"/>
    <property type="match status" value="1"/>
</dbReference>
<organism evidence="5 6">
    <name type="scientific">Bacillus cereus</name>
    <dbReference type="NCBI Taxonomy" id="1396"/>
    <lineage>
        <taxon>Bacteria</taxon>
        <taxon>Bacillati</taxon>
        <taxon>Bacillota</taxon>
        <taxon>Bacilli</taxon>
        <taxon>Bacillales</taxon>
        <taxon>Bacillaceae</taxon>
        <taxon>Bacillus</taxon>
        <taxon>Bacillus cereus group</taxon>
    </lineage>
</organism>
<evidence type="ECO:0000259" key="3">
    <source>
        <dbReference type="Pfam" id="PF13538"/>
    </source>
</evidence>
<evidence type="ECO:0000256" key="2">
    <source>
        <dbReference type="ARBA" id="ARBA00022840"/>
    </source>
</evidence>